<dbReference type="EMBL" id="KZ678133">
    <property type="protein sequence ID" value="PSN69253.1"/>
    <property type="molecule type" value="Genomic_DNA"/>
</dbReference>
<evidence type="ECO:0000256" key="1">
    <source>
        <dbReference type="SAM" id="SignalP"/>
    </source>
</evidence>
<name>A0A2T2NV36_CORCC</name>
<feature type="signal peptide" evidence="1">
    <location>
        <begin position="1"/>
        <end position="19"/>
    </location>
</feature>
<dbReference type="AlphaFoldDB" id="A0A2T2NV36"/>
<keyword evidence="3" id="KW-1185">Reference proteome</keyword>
<feature type="chain" id="PRO_5015407999" description="Hypersensitive response inducing protein 1" evidence="1">
    <location>
        <begin position="20"/>
        <end position="173"/>
    </location>
</feature>
<organism evidence="2 3">
    <name type="scientific">Corynespora cassiicola Philippines</name>
    <dbReference type="NCBI Taxonomy" id="1448308"/>
    <lineage>
        <taxon>Eukaryota</taxon>
        <taxon>Fungi</taxon>
        <taxon>Dikarya</taxon>
        <taxon>Ascomycota</taxon>
        <taxon>Pezizomycotina</taxon>
        <taxon>Dothideomycetes</taxon>
        <taxon>Pleosporomycetidae</taxon>
        <taxon>Pleosporales</taxon>
        <taxon>Corynesporascaceae</taxon>
        <taxon>Corynespora</taxon>
    </lineage>
</organism>
<gene>
    <name evidence="2" type="ORF">BS50DRAFT_336804</name>
</gene>
<keyword evidence="1" id="KW-0732">Signal</keyword>
<accession>A0A2T2NV36</accession>
<dbReference type="Proteomes" id="UP000240883">
    <property type="component" value="Unassembled WGS sequence"/>
</dbReference>
<evidence type="ECO:0000313" key="3">
    <source>
        <dbReference type="Proteomes" id="UP000240883"/>
    </source>
</evidence>
<proteinExistence type="predicted"/>
<dbReference type="OrthoDB" id="3763539at2759"/>
<reference evidence="2 3" key="1">
    <citation type="journal article" date="2018" name="Front. Microbiol.">
        <title>Genome-Wide Analysis of Corynespora cassiicola Leaf Fall Disease Putative Effectors.</title>
        <authorList>
            <person name="Lopez D."/>
            <person name="Ribeiro S."/>
            <person name="Label P."/>
            <person name="Fumanal B."/>
            <person name="Venisse J.S."/>
            <person name="Kohler A."/>
            <person name="de Oliveira R.R."/>
            <person name="Labutti K."/>
            <person name="Lipzen A."/>
            <person name="Lail K."/>
            <person name="Bauer D."/>
            <person name="Ohm R.A."/>
            <person name="Barry K.W."/>
            <person name="Spatafora J."/>
            <person name="Grigoriev I.V."/>
            <person name="Martin F.M."/>
            <person name="Pujade-Renaud V."/>
        </authorList>
    </citation>
    <scope>NUCLEOTIDE SEQUENCE [LARGE SCALE GENOMIC DNA]</scope>
    <source>
        <strain evidence="2 3">Philippines</strain>
    </source>
</reference>
<protein>
    <recommendedName>
        <fullName evidence="4">Hypersensitive response inducing protein 1</fullName>
    </recommendedName>
</protein>
<evidence type="ECO:0008006" key="4">
    <source>
        <dbReference type="Google" id="ProtNLM"/>
    </source>
</evidence>
<sequence>MPSLTSFLSTLVLPTLLLASPTPLVPRQDDACAPTSYTITNYSYTAVSGKDAHLSFDFQPNFSDPSIISDPVGASTSCTIDAPSGTIPNSNECSSPGRSLLLDLRAPQEQAYYQITHTWGCNGQEWMSGTAVKIQPLQCEQSAEAGSMLCASEAQTFAPQNVRKICWTPNCVQ</sequence>
<evidence type="ECO:0000313" key="2">
    <source>
        <dbReference type="EMBL" id="PSN69253.1"/>
    </source>
</evidence>